<keyword evidence="2" id="KW-0560">Oxidoreductase</keyword>
<dbReference type="Pfam" id="PF03720">
    <property type="entry name" value="UDPG_MGDP_dh_C"/>
    <property type="match status" value="1"/>
</dbReference>
<dbReference type="AlphaFoldDB" id="A0AAE3L0B4"/>
<dbReference type="PANTHER" id="PTHR43491">
    <property type="entry name" value="UDP-N-ACETYL-D-MANNOSAMINE DEHYDROGENASE"/>
    <property type="match status" value="1"/>
</dbReference>
<dbReference type="Pfam" id="PF00984">
    <property type="entry name" value="UDPG_MGDP_dh"/>
    <property type="match status" value="1"/>
</dbReference>
<name>A0AAE3L0B4_9FIRM</name>
<dbReference type="NCBIfam" id="TIGR03026">
    <property type="entry name" value="NDP-sugDHase"/>
    <property type="match status" value="1"/>
</dbReference>
<proteinExistence type="inferred from homology"/>
<dbReference type="Pfam" id="PF03721">
    <property type="entry name" value="UDPG_MGDP_dh_N"/>
    <property type="match status" value="1"/>
</dbReference>
<evidence type="ECO:0000259" key="5">
    <source>
        <dbReference type="SMART" id="SM00984"/>
    </source>
</evidence>
<evidence type="ECO:0000313" key="6">
    <source>
        <dbReference type="EMBL" id="MCR1900061.1"/>
    </source>
</evidence>
<dbReference type="InterPro" id="IPR036291">
    <property type="entry name" value="NAD(P)-bd_dom_sf"/>
</dbReference>
<dbReference type="InterPro" id="IPR014027">
    <property type="entry name" value="UDP-Glc/GDP-Man_DH_C"/>
</dbReference>
<dbReference type="InterPro" id="IPR036220">
    <property type="entry name" value="UDP-Glc/GDP-Man_DH_C_sf"/>
</dbReference>
<dbReference type="SUPFAM" id="SSF51735">
    <property type="entry name" value="NAD(P)-binding Rossmann-fold domains"/>
    <property type="match status" value="1"/>
</dbReference>
<dbReference type="InterPro" id="IPR014026">
    <property type="entry name" value="UDP-Glc/GDP-Man_DH_dimer"/>
</dbReference>
<dbReference type="SUPFAM" id="SSF48179">
    <property type="entry name" value="6-phosphogluconate dehydrogenase C-terminal domain-like"/>
    <property type="match status" value="1"/>
</dbReference>
<keyword evidence="7" id="KW-1185">Reference proteome</keyword>
<sequence length="439" mass="48966">MNLFEKIKNREEKISLVGLGYVGMPIAVAFAKKAEVIGFDISTDKVELYKKGIDPTKEVGDDVIKDTIVEFTADETKLKEAKFHIVAVPTPVNADHTPNLKPVESASRTVGRNLTKGSIVVFESTVYPGVTEEICIPILEKESGMKCGEDFKVGYSPERINPGDKVHRLETIVKVVSGMDEESLDIIAKVYELVVDAGVHRAESIKVAEAAKVIENSQRDINIAFMNELSIIFSKMGIDTKAVLKAAGTKWNFLNFFPGLVGGHCIGVDPYYLTYKAEQLGYHSQIILSGRRINDDMGKYVVENLIKNLIKADVPVKDARVAILGFTFKENCPDTRNTRVIDIVNELKEYGINPMIADPEADAEEAKHEYGIVFDSVEDIKEMDAIVVAVGHDQFLRFTQKDFNNMFKEGSNESKVLLDIKGILDRKAYEVAGYKYWRL</sequence>
<dbReference type="GO" id="GO:0000271">
    <property type="term" value="P:polysaccharide biosynthetic process"/>
    <property type="evidence" value="ECO:0007669"/>
    <property type="project" value="InterPro"/>
</dbReference>
<dbReference type="InterPro" id="IPR008927">
    <property type="entry name" value="6-PGluconate_DH-like_C_sf"/>
</dbReference>
<dbReference type="EMBL" id="JANKAS010000018">
    <property type="protein sequence ID" value="MCR1900061.1"/>
    <property type="molecule type" value="Genomic_DNA"/>
</dbReference>
<comment type="caution">
    <text evidence="6">The sequence shown here is derived from an EMBL/GenBank/DDBJ whole genome shotgun (WGS) entry which is preliminary data.</text>
</comment>
<dbReference type="GO" id="GO:0016628">
    <property type="term" value="F:oxidoreductase activity, acting on the CH-CH group of donors, NAD or NADP as acceptor"/>
    <property type="evidence" value="ECO:0007669"/>
    <property type="project" value="InterPro"/>
</dbReference>
<dbReference type="RefSeq" id="WP_257533006.1">
    <property type="nucleotide sequence ID" value="NZ_JANKAS010000018.1"/>
</dbReference>
<dbReference type="GO" id="GO:0051287">
    <property type="term" value="F:NAD binding"/>
    <property type="evidence" value="ECO:0007669"/>
    <property type="project" value="InterPro"/>
</dbReference>
<evidence type="ECO:0000313" key="7">
    <source>
        <dbReference type="Proteomes" id="UP001205748"/>
    </source>
</evidence>
<dbReference type="InterPro" id="IPR001732">
    <property type="entry name" value="UDP-Glc/GDP-Man_DH_N"/>
</dbReference>
<dbReference type="PANTHER" id="PTHR43491:SF2">
    <property type="entry name" value="UDP-N-ACETYL-D-MANNOSAMINE DEHYDROGENASE"/>
    <property type="match status" value="1"/>
</dbReference>
<evidence type="ECO:0000256" key="2">
    <source>
        <dbReference type="ARBA" id="ARBA00023002"/>
    </source>
</evidence>
<reference evidence="6" key="1">
    <citation type="submission" date="2022-07" db="EMBL/GenBank/DDBJ databases">
        <title>Enhanced cultured diversity of the mouse gut microbiota enables custom-made synthetic communities.</title>
        <authorList>
            <person name="Afrizal A."/>
        </authorList>
    </citation>
    <scope>NUCLEOTIDE SEQUENCE</scope>
    <source>
        <strain evidence="6">DSM 28593</strain>
    </source>
</reference>
<protein>
    <submittedName>
        <fullName evidence="6">Nucleotide sugar dehydrogenase</fullName>
    </submittedName>
</protein>
<evidence type="ECO:0000256" key="1">
    <source>
        <dbReference type="ARBA" id="ARBA00006601"/>
    </source>
</evidence>
<accession>A0AAE3L0B4</accession>
<organism evidence="6 7">
    <name type="scientific">Irregularibacter muris</name>
    <dbReference type="NCBI Taxonomy" id="1796619"/>
    <lineage>
        <taxon>Bacteria</taxon>
        <taxon>Bacillati</taxon>
        <taxon>Bacillota</taxon>
        <taxon>Clostridia</taxon>
        <taxon>Eubacteriales</taxon>
        <taxon>Eubacteriaceae</taxon>
        <taxon>Irregularibacter</taxon>
    </lineage>
</organism>
<dbReference type="Proteomes" id="UP001205748">
    <property type="component" value="Unassembled WGS sequence"/>
</dbReference>
<dbReference type="SUPFAM" id="SSF52413">
    <property type="entry name" value="UDP-glucose/GDP-mannose dehydrogenase C-terminal domain"/>
    <property type="match status" value="1"/>
</dbReference>
<gene>
    <name evidence="6" type="ORF">NSA47_13920</name>
</gene>
<dbReference type="GO" id="GO:0016616">
    <property type="term" value="F:oxidoreductase activity, acting on the CH-OH group of donors, NAD or NADP as acceptor"/>
    <property type="evidence" value="ECO:0007669"/>
    <property type="project" value="InterPro"/>
</dbReference>
<feature type="domain" description="UDP-glucose/GDP-mannose dehydrogenase C-terminal" evidence="5">
    <location>
        <begin position="322"/>
        <end position="426"/>
    </location>
</feature>
<dbReference type="PIRSF" id="PIRSF500136">
    <property type="entry name" value="UDP_ManNAc_DH"/>
    <property type="match status" value="1"/>
</dbReference>
<dbReference type="InterPro" id="IPR017476">
    <property type="entry name" value="UDP-Glc/GDP-Man"/>
</dbReference>
<dbReference type="InterPro" id="IPR028359">
    <property type="entry name" value="UDP_ManNAc/GlcNAc_DH"/>
</dbReference>
<evidence type="ECO:0000256" key="3">
    <source>
        <dbReference type="ARBA" id="ARBA00023027"/>
    </source>
</evidence>
<evidence type="ECO:0000256" key="4">
    <source>
        <dbReference type="PIRNR" id="PIRNR000124"/>
    </source>
</evidence>
<comment type="similarity">
    <text evidence="1 4">Belongs to the UDP-glucose/GDP-mannose dehydrogenase family.</text>
</comment>
<dbReference type="SMART" id="SM00984">
    <property type="entry name" value="UDPG_MGDP_dh_C"/>
    <property type="match status" value="1"/>
</dbReference>
<keyword evidence="3" id="KW-0520">NAD</keyword>
<dbReference type="PIRSF" id="PIRSF000124">
    <property type="entry name" value="UDPglc_GDPman_dh"/>
    <property type="match status" value="1"/>
</dbReference>
<dbReference type="Gene3D" id="3.40.50.720">
    <property type="entry name" value="NAD(P)-binding Rossmann-like Domain"/>
    <property type="match status" value="2"/>
</dbReference>